<organism evidence="1 2">
    <name type="scientific">Streptomyces hyaluromycini</name>
    <dbReference type="NCBI Taxonomy" id="1377993"/>
    <lineage>
        <taxon>Bacteria</taxon>
        <taxon>Bacillati</taxon>
        <taxon>Actinomycetota</taxon>
        <taxon>Actinomycetes</taxon>
        <taxon>Kitasatosporales</taxon>
        <taxon>Streptomycetaceae</taxon>
        <taxon>Streptomyces</taxon>
    </lineage>
</organism>
<dbReference type="RefSeq" id="WP_217546319.1">
    <property type="nucleotide sequence ID" value="NZ_JBEPEK010000018.1"/>
</dbReference>
<reference evidence="1 2" key="1">
    <citation type="submission" date="2024-06" db="EMBL/GenBank/DDBJ databases">
        <title>The Natural Products Discovery Center: Release of the First 8490 Sequenced Strains for Exploring Actinobacteria Biosynthetic Diversity.</title>
        <authorList>
            <person name="Kalkreuter E."/>
            <person name="Kautsar S.A."/>
            <person name="Yang D."/>
            <person name="Bader C.D."/>
            <person name="Teijaro C.N."/>
            <person name="Fluegel L."/>
            <person name="Davis C.M."/>
            <person name="Simpson J.R."/>
            <person name="Lauterbach L."/>
            <person name="Steele A.D."/>
            <person name="Gui C."/>
            <person name="Meng S."/>
            <person name="Li G."/>
            <person name="Viehrig K."/>
            <person name="Ye F."/>
            <person name="Su P."/>
            <person name="Kiefer A.F."/>
            <person name="Nichols A."/>
            <person name="Cepeda A.J."/>
            <person name="Yan W."/>
            <person name="Fan B."/>
            <person name="Jiang Y."/>
            <person name="Adhikari A."/>
            <person name="Zheng C.-J."/>
            <person name="Schuster L."/>
            <person name="Cowan T.M."/>
            <person name="Smanski M.J."/>
            <person name="Chevrette M.G."/>
            <person name="De Carvalho L.P.S."/>
            <person name="Shen B."/>
        </authorList>
    </citation>
    <scope>NUCLEOTIDE SEQUENCE [LARGE SCALE GENOMIC DNA]</scope>
    <source>
        <strain evidence="1 2">NPDC000234</strain>
    </source>
</reference>
<proteinExistence type="predicted"/>
<evidence type="ECO:0000313" key="2">
    <source>
        <dbReference type="Proteomes" id="UP001474181"/>
    </source>
</evidence>
<keyword evidence="2" id="KW-1185">Reference proteome</keyword>
<dbReference type="EMBL" id="JBEPEK010000018">
    <property type="protein sequence ID" value="MER7178733.1"/>
    <property type="molecule type" value="Genomic_DNA"/>
</dbReference>
<protein>
    <submittedName>
        <fullName evidence="1">Antitoxin MazE7</fullName>
    </submittedName>
</protein>
<name>A0ABV1WPD2_9ACTN</name>
<evidence type="ECO:0000313" key="1">
    <source>
        <dbReference type="EMBL" id="MER7178733.1"/>
    </source>
</evidence>
<gene>
    <name evidence="1" type="ORF">ABT404_04445</name>
</gene>
<comment type="caution">
    <text evidence="1">The sequence shown here is derived from an EMBL/GenBank/DDBJ whole genome shotgun (WGS) entry which is preliminary data.</text>
</comment>
<accession>A0ABV1WPD2</accession>
<dbReference type="Proteomes" id="UP001474181">
    <property type="component" value="Unassembled WGS sequence"/>
</dbReference>
<sequence length="82" mass="8977">MADTTVKIDDTTRDILRELADAQGLTIKDYLARLADEKQQERALATATAVFRRVINEPGTIEAFDAKYGGLPPRARDTGQAA</sequence>